<dbReference type="InParanoid" id="G4V9X3"/>
<evidence type="ECO:0000256" key="1">
    <source>
        <dbReference type="SAM" id="Phobius"/>
    </source>
</evidence>
<dbReference type="RefSeq" id="XP_018648252.1">
    <property type="nucleotide sequence ID" value="XM_018793773.1"/>
</dbReference>
<accession>G4V9X3</accession>
<dbReference type="AlphaFoldDB" id="G4V9X3"/>
<reference evidence="3" key="2">
    <citation type="submission" date="2018-12" db="UniProtKB">
        <authorList>
            <consortium name="WormBaseParasite"/>
        </authorList>
    </citation>
    <scope>IDENTIFICATION</scope>
    <source>
        <strain evidence="3">Puerto Rican</strain>
    </source>
</reference>
<dbReference type="Proteomes" id="UP000008854">
    <property type="component" value="Unassembled WGS sequence"/>
</dbReference>
<dbReference type="KEGG" id="smm:Smp_188580"/>
<reference evidence="2" key="1">
    <citation type="journal article" date="2012" name="PLoS Negl. Trop. Dis.">
        <title>A systematically improved high quality genome and transcriptome of the human blood fluke Schistosoma mansoni.</title>
        <authorList>
            <person name="Protasio A.V."/>
            <person name="Tsai I.J."/>
            <person name="Babbage A."/>
            <person name="Nichol S."/>
            <person name="Hunt M."/>
            <person name="Aslett M.A."/>
            <person name="De Silva N."/>
            <person name="Velarde G.S."/>
            <person name="Anderson T.J."/>
            <person name="Clark R.C."/>
            <person name="Davidson C."/>
            <person name="Dillon G.P."/>
            <person name="Holroyd N.E."/>
            <person name="LoVerde P.T."/>
            <person name="Lloyd C."/>
            <person name="McQuillan J."/>
            <person name="Oliveira G."/>
            <person name="Otto T.D."/>
            <person name="Parker-Manuel S.J."/>
            <person name="Quail M.A."/>
            <person name="Wilson R.A."/>
            <person name="Zerlotini A."/>
            <person name="Dunne D.W."/>
            <person name="Berriman M."/>
        </authorList>
    </citation>
    <scope>NUCLEOTIDE SEQUENCE [LARGE SCALE GENOMIC DNA]</scope>
    <source>
        <strain evidence="2">Puerto Rican</strain>
    </source>
</reference>
<protein>
    <submittedName>
        <fullName evidence="3">Uncharacterized protein</fullName>
    </submittedName>
</protein>
<evidence type="ECO:0000313" key="2">
    <source>
        <dbReference type="Proteomes" id="UP000008854"/>
    </source>
</evidence>
<keyword evidence="2" id="KW-1185">Reference proteome</keyword>
<keyword evidence="1" id="KW-0812">Transmembrane</keyword>
<dbReference type="OrthoDB" id="6228706at2759"/>
<evidence type="ECO:0000313" key="3">
    <source>
        <dbReference type="WBParaSite" id="Smp_188580.1"/>
    </source>
</evidence>
<name>G4V9X3_SCHMA</name>
<feature type="transmembrane region" description="Helical" evidence="1">
    <location>
        <begin position="6"/>
        <end position="25"/>
    </location>
</feature>
<proteinExistence type="predicted"/>
<dbReference type="WBParaSite" id="Smp_188580.1">
    <property type="protein sequence ID" value="Smp_188580.1"/>
    <property type="gene ID" value="Smp_188580"/>
</dbReference>
<sequence>MKTQLVEFFTILLLTILVLFVVDVYSLSEEQNPHKPFYDPLYEYSDYINQERTPNKRYIRFGKRGADDVMRYDGIPALPRHKPYSLYDLLKERQ</sequence>
<dbReference type="HOGENOM" id="CLU_2388947_0_0_1"/>
<keyword evidence="1" id="KW-0472">Membrane</keyword>
<dbReference type="GeneID" id="8349839"/>
<organism evidence="2 3">
    <name type="scientific">Schistosoma mansoni</name>
    <name type="common">Blood fluke</name>
    <dbReference type="NCBI Taxonomy" id="6183"/>
    <lineage>
        <taxon>Eukaryota</taxon>
        <taxon>Metazoa</taxon>
        <taxon>Spiralia</taxon>
        <taxon>Lophotrochozoa</taxon>
        <taxon>Platyhelminthes</taxon>
        <taxon>Trematoda</taxon>
        <taxon>Digenea</taxon>
        <taxon>Strigeidida</taxon>
        <taxon>Schistosomatoidea</taxon>
        <taxon>Schistosomatidae</taxon>
        <taxon>Schistosoma</taxon>
    </lineage>
</organism>
<dbReference type="CTD" id="8349839"/>
<keyword evidence="1" id="KW-1133">Transmembrane helix</keyword>